<sequence length="215" mass="25599">MSGNQSLQTVFHTEMENPLIWPILEVLKRECSGWKVHTLSARLNELGYVPELDSSPGKDIFKRNFLIMNALYQLQEMLYPERWLQVEAMDIELRLVSSHVAYFIDQADPLRMYYTDWSNYEASEGEVKRLLNEFWTRYRQYIGQDDNVTDMDRARALRLFELPVDASDTEIRKTWRKLALRWHPDRDNGDTERFRTLCEAWHILRQTAADRVIHG</sequence>
<dbReference type="EMBL" id="FULE01000049">
    <property type="protein sequence ID" value="SJN59393.1"/>
    <property type="molecule type" value="Genomic_DNA"/>
</dbReference>
<dbReference type="Pfam" id="PF12339">
    <property type="entry name" value="DNAJ_related"/>
    <property type="match status" value="1"/>
</dbReference>
<dbReference type="AlphaFoldDB" id="A0A1R4LSG2"/>
<dbReference type="OrthoDB" id="581986at2"/>
<dbReference type="RefSeq" id="WP_077337276.1">
    <property type="nucleotide sequence ID" value="NZ_FULE01000049.1"/>
</dbReference>
<name>A0A1R4LSG2_VIBR1</name>
<accession>A0A1R4LSG2</accession>
<dbReference type="Pfam" id="PF00226">
    <property type="entry name" value="DnaJ"/>
    <property type="match status" value="1"/>
</dbReference>
<organism evidence="3 4">
    <name type="scientific">Vibrio ruber (strain DSM 16370 / JCM 11486 / BCRC 17186 / CECT 7878 / LMG 23124 / VR1)</name>
    <dbReference type="NCBI Taxonomy" id="1123498"/>
    <lineage>
        <taxon>Bacteria</taxon>
        <taxon>Pseudomonadati</taxon>
        <taxon>Pseudomonadota</taxon>
        <taxon>Gammaproteobacteria</taxon>
        <taxon>Vibrionales</taxon>
        <taxon>Vibrionaceae</taxon>
        <taxon>Vibrio</taxon>
    </lineage>
</organism>
<dbReference type="SUPFAM" id="SSF46565">
    <property type="entry name" value="Chaperone J-domain"/>
    <property type="match status" value="1"/>
</dbReference>
<evidence type="ECO:0000313" key="4">
    <source>
        <dbReference type="Proteomes" id="UP000188276"/>
    </source>
</evidence>
<evidence type="ECO:0000256" key="1">
    <source>
        <dbReference type="ARBA" id="ARBA00023186"/>
    </source>
</evidence>
<keyword evidence="1" id="KW-0143">Chaperone</keyword>
<protein>
    <submittedName>
        <fullName evidence="3">Chaperone protein DnaJ</fullName>
    </submittedName>
</protein>
<dbReference type="PROSITE" id="PS50076">
    <property type="entry name" value="DNAJ_2"/>
    <property type="match status" value="1"/>
</dbReference>
<gene>
    <name evidence="3" type="ORF">VR7878_03399</name>
</gene>
<reference evidence="4" key="1">
    <citation type="submission" date="2017-02" db="EMBL/GenBank/DDBJ databases">
        <authorList>
            <person name="Rodrigo-Torres L."/>
            <person name="Arahal R.D."/>
            <person name="Lucena T."/>
        </authorList>
    </citation>
    <scope>NUCLEOTIDE SEQUENCE [LARGE SCALE GENOMIC DNA]</scope>
    <source>
        <strain evidence="4">CECT 7878</strain>
    </source>
</reference>
<dbReference type="InterPro" id="IPR036869">
    <property type="entry name" value="J_dom_sf"/>
</dbReference>
<dbReference type="SMART" id="SM00271">
    <property type="entry name" value="DnaJ"/>
    <property type="match status" value="1"/>
</dbReference>
<dbReference type="Gene3D" id="1.10.287.110">
    <property type="entry name" value="DnaJ domain"/>
    <property type="match status" value="1"/>
</dbReference>
<proteinExistence type="predicted"/>
<evidence type="ECO:0000259" key="2">
    <source>
        <dbReference type="PROSITE" id="PS50076"/>
    </source>
</evidence>
<evidence type="ECO:0000313" key="3">
    <source>
        <dbReference type="EMBL" id="SJN59393.1"/>
    </source>
</evidence>
<dbReference type="InterPro" id="IPR001623">
    <property type="entry name" value="DnaJ_domain"/>
</dbReference>
<dbReference type="STRING" id="1123498.VR7878_03399"/>
<feature type="domain" description="J" evidence="2">
    <location>
        <begin position="155"/>
        <end position="215"/>
    </location>
</feature>
<keyword evidence="4" id="KW-1185">Reference proteome</keyword>
<dbReference type="InterPro" id="IPR021059">
    <property type="entry name" value="DnaJ-related_N"/>
</dbReference>
<dbReference type="CDD" id="cd06257">
    <property type="entry name" value="DnaJ"/>
    <property type="match status" value="1"/>
</dbReference>
<dbReference type="Proteomes" id="UP000188276">
    <property type="component" value="Unassembled WGS sequence"/>
</dbReference>